<proteinExistence type="inferred from homology"/>
<keyword evidence="5" id="KW-0999">Mitochondrion inner membrane</keyword>
<dbReference type="EMBL" id="UZAH01028921">
    <property type="protein sequence ID" value="VDP03190.1"/>
    <property type="molecule type" value="Genomic_DNA"/>
</dbReference>
<comment type="subcellular location">
    <subcellularLocation>
        <location evidence="1">Mitochondrion inner membrane</location>
        <topology evidence="1">Multi-pass membrane protein</topology>
    </subcellularLocation>
</comment>
<comment type="function">
    <text evidence="9">Scaffold protein that participates in the c-ring assembly of mitochondrial ATP synthase (F(1)F(0) ATP synthase or complex V) by facilitating the membrane insertion and oligomer formation of the subunit c/ATP5MC3. Participates in the incorporation of the c-ring into vestigial complexes. Additionally influences the incorporation of subunits MT-ATP6, MT-ATP8, ATP5MJ, and ATP5MK in the ATP synthase.</text>
</comment>
<dbReference type="GO" id="GO:0005743">
    <property type="term" value="C:mitochondrial inner membrane"/>
    <property type="evidence" value="ECO:0007669"/>
    <property type="project" value="UniProtKB-SubCell"/>
</dbReference>
<feature type="transmembrane region" description="Helical" evidence="10">
    <location>
        <begin position="53"/>
        <end position="80"/>
    </location>
</feature>
<keyword evidence="8 10" id="KW-0472">Membrane</keyword>
<evidence type="ECO:0000256" key="6">
    <source>
        <dbReference type="ARBA" id="ARBA00022989"/>
    </source>
</evidence>
<gene>
    <name evidence="11" type="ORF">HPBE_LOCUS15568</name>
</gene>
<name>A0A3P8AH67_HELPZ</name>
<dbReference type="InterPro" id="IPR009792">
    <property type="entry name" value="TMEM242"/>
</dbReference>
<keyword evidence="6 10" id="KW-1133">Transmembrane helix</keyword>
<sequence>MPRSSLSWFPGYSLLGVASLASFAFGVRSAWKYARQPEAADLRRAQVLSGVGFAGKALGVATLLTVSGFSLFIVGISWALKVNTPRQFGNAMREAFGDSLRLPQSQNSQTFEELVLSIEASTKAFIPSGLLDWYQSCLETVKR</sequence>
<dbReference type="PANTHER" id="PTHR13141:SF4">
    <property type="entry name" value="TRANSMEMBRANE PROTEIN 242"/>
    <property type="match status" value="1"/>
</dbReference>
<evidence type="ECO:0000256" key="7">
    <source>
        <dbReference type="ARBA" id="ARBA00023128"/>
    </source>
</evidence>
<evidence type="ECO:0000313" key="11">
    <source>
        <dbReference type="EMBL" id="VDP03190.1"/>
    </source>
</evidence>
<keyword evidence="7" id="KW-0496">Mitochondrion</keyword>
<reference evidence="11" key="1">
    <citation type="submission" date="2018-11" db="EMBL/GenBank/DDBJ databases">
        <authorList>
            <consortium name="Pathogen Informatics"/>
        </authorList>
    </citation>
    <scope>NUCLEOTIDE SEQUENCE [LARGE SCALE GENOMIC DNA]</scope>
</reference>
<evidence type="ECO:0000256" key="1">
    <source>
        <dbReference type="ARBA" id="ARBA00004448"/>
    </source>
</evidence>
<evidence type="ECO:0000256" key="2">
    <source>
        <dbReference type="ARBA" id="ARBA00007570"/>
    </source>
</evidence>
<keyword evidence="4 10" id="KW-0812">Transmembrane</keyword>
<dbReference type="AlphaFoldDB" id="A0A3P8AH67"/>
<evidence type="ECO:0000256" key="3">
    <source>
        <dbReference type="ARBA" id="ARBA00013934"/>
    </source>
</evidence>
<evidence type="ECO:0000256" key="5">
    <source>
        <dbReference type="ARBA" id="ARBA00022792"/>
    </source>
</evidence>
<dbReference type="OrthoDB" id="2378895at2759"/>
<accession>A0A3P8AH67</accession>
<evidence type="ECO:0000256" key="8">
    <source>
        <dbReference type="ARBA" id="ARBA00023136"/>
    </source>
</evidence>
<organism evidence="11">
    <name type="scientific">Heligmosomoides polygyrus</name>
    <name type="common">Parasitic roundworm</name>
    <dbReference type="NCBI Taxonomy" id="6339"/>
    <lineage>
        <taxon>Eukaryota</taxon>
        <taxon>Metazoa</taxon>
        <taxon>Ecdysozoa</taxon>
        <taxon>Nematoda</taxon>
        <taxon>Chromadorea</taxon>
        <taxon>Rhabditida</taxon>
        <taxon>Rhabditina</taxon>
        <taxon>Rhabditomorpha</taxon>
        <taxon>Strongyloidea</taxon>
        <taxon>Heligmosomidae</taxon>
        <taxon>Heligmosomoides</taxon>
    </lineage>
</organism>
<comment type="similarity">
    <text evidence="2">Belongs to the TMEM242 family.</text>
</comment>
<protein>
    <recommendedName>
        <fullName evidence="3">Transmembrane protein 242</fullName>
    </recommendedName>
</protein>
<evidence type="ECO:0000256" key="10">
    <source>
        <dbReference type="SAM" id="Phobius"/>
    </source>
</evidence>
<dbReference type="PANTHER" id="PTHR13141">
    <property type="entry name" value="TRANSMEMBRANE PROTEIN 242"/>
    <property type="match status" value="1"/>
</dbReference>
<evidence type="ECO:0000256" key="9">
    <source>
        <dbReference type="ARBA" id="ARBA00045905"/>
    </source>
</evidence>
<evidence type="ECO:0000256" key="4">
    <source>
        <dbReference type="ARBA" id="ARBA00022692"/>
    </source>
</evidence>